<dbReference type="Proteomes" id="UP001230188">
    <property type="component" value="Unassembled WGS sequence"/>
</dbReference>
<protein>
    <recommendedName>
        <fullName evidence="4">ODAD1 central coiled coil region domain-containing protein</fullName>
    </recommendedName>
</protein>
<dbReference type="PANTHER" id="PTHR21694:SF18">
    <property type="entry name" value="COILED-COIL DOMAIN-CONTAINING PROTEIN 63"/>
    <property type="match status" value="1"/>
</dbReference>
<dbReference type="InterPro" id="IPR051876">
    <property type="entry name" value="ODA-DC/CCD"/>
</dbReference>
<evidence type="ECO:0000256" key="1">
    <source>
        <dbReference type="ARBA" id="ARBA00023054"/>
    </source>
</evidence>
<feature type="domain" description="ODAD1 central coiled coil region" evidence="4">
    <location>
        <begin position="127"/>
        <end position="235"/>
    </location>
</feature>
<feature type="region of interest" description="Disordered" evidence="3">
    <location>
        <begin position="250"/>
        <end position="289"/>
    </location>
</feature>
<feature type="coiled-coil region" evidence="2">
    <location>
        <begin position="338"/>
        <end position="411"/>
    </location>
</feature>
<reference evidence="5" key="1">
    <citation type="submission" date="2023-01" db="EMBL/GenBank/DDBJ databases">
        <title>Metagenome sequencing of chrysophaentin producing Chrysophaeum taylorii.</title>
        <authorList>
            <person name="Davison J."/>
            <person name="Bewley C."/>
        </authorList>
    </citation>
    <scope>NUCLEOTIDE SEQUENCE</scope>
    <source>
        <strain evidence="5">NIES-1699</strain>
    </source>
</reference>
<name>A0AAD7XPY4_9STRA</name>
<evidence type="ECO:0000313" key="6">
    <source>
        <dbReference type="Proteomes" id="UP001230188"/>
    </source>
</evidence>
<evidence type="ECO:0000256" key="2">
    <source>
        <dbReference type="SAM" id="Coils"/>
    </source>
</evidence>
<dbReference type="PANTHER" id="PTHR21694">
    <property type="entry name" value="COILED-COIL DOMAIN-CONTAINING PROTEIN 63"/>
    <property type="match status" value="1"/>
</dbReference>
<feature type="compositionally biased region" description="Basic and acidic residues" evidence="3">
    <location>
        <begin position="521"/>
        <end position="532"/>
    </location>
</feature>
<evidence type="ECO:0000313" key="5">
    <source>
        <dbReference type="EMBL" id="KAJ8609533.1"/>
    </source>
</evidence>
<proteinExistence type="predicted"/>
<feature type="coiled-coil region" evidence="2">
    <location>
        <begin position="1"/>
        <end position="220"/>
    </location>
</feature>
<dbReference type="Pfam" id="PF21773">
    <property type="entry name" value="ODAD1_CC"/>
    <property type="match status" value="2"/>
</dbReference>
<dbReference type="AlphaFoldDB" id="A0AAD7XPY4"/>
<feature type="domain" description="ODAD1 central coiled coil region" evidence="4">
    <location>
        <begin position="250"/>
        <end position="426"/>
    </location>
</feature>
<sequence length="570" mass="65256">MEKDKAEIAQLQREFRHMELNRKTYADESYQVLRRQQATIAKLRKENEALKAELALEMRRQTMTPAEMAEMSKGHEDLERLKAQEEEETKRIQQIDSQIAAMQHKATQLRKEMGGVNAARESQACVQKQVKILENRLDQALVKFNQALAKNKELREQIDDLRRERVVFDNIYRKLERELHDKKRQMANVIEVSNLAYEQRDNYQMEIAAIEQANRKEQDDFEAQMLELNRILEDELQIPPPTALTTVASQRSVAHDASLDDSARHQKNNTTSKQKSSNNKAAVVSKEKQELQVGEERVQNFEEAFNRIKQATGITQIDELVRVFIKNEDQNFSLFNYVNEQTNEIEKLEEQLQQLRDEEQKYTQESGDDVNQHKLILQELDAKLETINTQADKYEAKCQEYQNIIDNLKQAIASCFTKLECTRSSSDLLADSTVTEANMLQHLAIIEEKCNEIIRQYCAIKAAEAKATSTDAGASSSQAEVLPSVLGIGPTTPMGQDLIHVTPPKLEDYSSEEDDDDDEGETRPLTRDELKAKTLNRMYRRGNRESAGGAPRTATKPTNARLNGGAKKQK</sequence>
<feature type="compositionally biased region" description="Low complexity" evidence="3">
    <location>
        <begin position="268"/>
        <end position="280"/>
    </location>
</feature>
<keyword evidence="1 2" id="KW-0175">Coiled coil</keyword>
<dbReference type="EMBL" id="JAQMWT010000138">
    <property type="protein sequence ID" value="KAJ8609533.1"/>
    <property type="molecule type" value="Genomic_DNA"/>
</dbReference>
<gene>
    <name evidence="5" type="ORF">CTAYLR_006021</name>
</gene>
<organism evidence="5 6">
    <name type="scientific">Chrysophaeum taylorii</name>
    <dbReference type="NCBI Taxonomy" id="2483200"/>
    <lineage>
        <taxon>Eukaryota</taxon>
        <taxon>Sar</taxon>
        <taxon>Stramenopiles</taxon>
        <taxon>Ochrophyta</taxon>
        <taxon>Pelagophyceae</taxon>
        <taxon>Pelagomonadales</taxon>
        <taxon>Pelagomonadaceae</taxon>
        <taxon>Chrysophaeum</taxon>
    </lineage>
</organism>
<comment type="caution">
    <text evidence="5">The sequence shown here is derived from an EMBL/GenBank/DDBJ whole genome shotgun (WGS) entry which is preliminary data.</text>
</comment>
<feature type="compositionally biased region" description="Acidic residues" evidence="3">
    <location>
        <begin position="509"/>
        <end position="520"/>
    </location>
</feature>
<dbReference type="InterPro" id="IPR049258">
    <property type="entry name" value="ODAD1_CC"/>
</dbReference>
<evidence type="ECO:0000259" key="4">
    <source>
        <dbReference type="Pfam" id="PF21773"/>
    </source>
</evidence>
<feature type="region of interest" description="Disordered" evidence="3">
    <location>
        <begin position="506"/>
        <end position="570"/>
    </location>
</feature>
<keyword evidence="6" id="KW-1185">Reference proteome</keyword>
<accession>A0AAD7XPY4</accession>
<feature type="compositionally biased region" description="Basic and acidic residues" evidence="3">
    <location>
        <begin position="253"/>
        <end position="264"/>
    </location>
</feature>
<evidence type="ECO:0000256" key="3">
    <source>
        <dbReference type="SAM" id="MobiDB-lite"/>
    </source>
</evidence>